<comment type="similarity">
    <text evidence="2">Belongs to the TonB family.</text>
</comment>
<dbReference type="PANTHER" id="PTHR33446:SF13">
    <property type="entry name" value="TONB PROTEIN"/>
    <property type="match status" value="1"/>
</dbReference>
<dbReference type="Proteomes" id="UP001378188">
    <property type="component" value="Unassembled WGS sequence"/>
</dbReference>
<gene>
    <name evidence="12" type="ORF">V3328_14045</name>
</gene>
<dbReference type="PROSITE" id="PS52015">
    <property type="entry name" value="TONB_CTD"/>
    <property type="match status" value="1"/>
</dbReference>
<keyword evidence="6" id="KW-0812">Transmembrane</keyword>
<accession>A0AAW9RG42</accession>
<dbReference type="InterPro" id="IPR051045">
    <property type="entry name" value="TonB-dependent_transducer"/>
</dbReference>
<sequence length="379" mass="38477">MIGPVQWIVAGALAIVLHGAVLAFAWSTPDISLEGSSGQPGAVWGMPVETIADTVDPTQAAASAASPVEATEPVEETEPTDMAEPVEPTDADPVELAEPVEQAEAREDVAPARPDTARTVDAAEAVDAAPQEAVAPDTTEATEVTASTETPSEADQPSTPAWEGGIAVAAPAPSPQESEPVEETRVAALTPVSEAAAVEATTGIEAVTATDVTIPVPPLRPADVPRVTAPPKPAVSKPAPAKPAPQAAPKSTNPAPSASSTRTASAPAGEQAGSTGSRSASSGRQLITSYAGKVASHLQRHKRYPAGTERGQTGTATITFTIGADGRVRGARLSRSSGVGPFDQEVVAMVSRAAPFPPIPSAIGKSSMTFTVPIRFQPR</sequence>
<evidence type="ECO:0000256" key="5">
    <source>
        <dbReference type="ARBA" id="ARBA00022519"/>
    </source>
</evidence>
<evidence type="ECO:0000256" key="6">
    <source>
        <dbReference type="ARBA" id="ARBA00022692"/>
    </source>
</evidence>
<protein>
    <submittedName>
        <fullName evidence="12">TonB family protein</fullName>
    </submittedName>
</protein>
<keyword evidence="4" id="KW-1003">Cell membrane</keyword>
<evidence type="ECO:0000256" key="9">
    <source>
        <dbReference type="ARBA" id="ARBA00023136"/>
    </source>
</evidence>
<keyword evidence="13" id="KW-1185">Reference proteome</keyword>
<dbReference type="NCBIfam" id="TIGR01352">
    <property type="entry name" value="tonB_Cterm"/>
    <property type="match status" value="1"/>
</dbReference>
<reference evidence="12 13" key="1">
    <citation type="submission" date="2024-02" db="EMBL/GenBank/DDBJ databases">
        <title>Genome analysis and characterization of Microbaculum marinisediminis sp. nov., isolated from marine sediment.</title>
        <authorList>
            <person name="Du Z.-J."/>
            <person name="Ye Y.-Q."/>
            <person name="Zhang Z.-R."/>
            <person name="Yuan S.-M."/>
            <person name="Zhang X.-Y."/>
        </authorList>
    </citation>
    <scope>NUCLEOTIDE SEQUENCE [LARGE SCALE GENOMIC DNA]</scope>
    <source>
        <strain evidence="12 13">SDUM1044001</strain>
    </source>
</reference>
<evidence type="ECO:0000256" key="1">
    <source>
        <dbReference type="ARBA" id="ARBA00004383"/>
    </source>
</evidence>
<evidence type="ECO:0000256" key="10">
    <source>
        <dbReference type="SAM" id="MobiDB-lite"/>
    </source>
</evidence>
<keyword evidence="5" id="KW-0997">Cell inner membrane</keyword>
<comment type="subcellular location">
    <subcellularLocation>
        <location evidence="1">Cell inner membrane</location>
        <topology evidence="1">Single-pass membrane protein</topology>
        <orientation evidence="1">Periplasmic side</orientation>
    </subcellularLocation>
</comment>
<dbReference type="InterPro" id="IPR037682">
    <property type="entry name" value="TonB_C"/>
</dbReference>
<keyword evidence="9" id="KW-0472">Membrane</keyword>
<feature type="region of interest" description="Disordered" evidence="10">
    <location>
        <begin position="215"/>
        <end position="283"/>
    </location>
</feature>
<keyword evidence="3" id="KW-0813">Transport</keyword>
<dbReference type="GO" id="GO:0005886">
    <property type="term" value="C:plasma membrane"/>
    <property type="evidence" value="ECO:0007669"/>
    <property type="project" value="UniProtKB-SubCell"/>
</dbReference>
<feature type="compositionally biased region" description="Low complexity" evidence="10">
    <location>
        <begin position="167"/>
        <end position="178"/>
    </location>
</feature>
<feature type="compositionally biased region" description="Low complexity" evidence="10">
    <location>
        <begin position="60"/>
        <end position="71"/>
    </location>
</feature>
<dbReference type="RefSeq" id="WP_340330304.1">
    <property type="nucleotide sequence ID" value="NZ_JAZHOF010000005.1"/>
</dbReference>
<dbReference type="AlphaFoldDB" id="A0AAW9RG42"/>
<dbReference type="GO" id="GO:0015031">
    <property type="term" value="P:protein transport"/>
    <property type="evidence" value="ECO:0007669"/>
    <property type="project" value="UniProtKB-KW"/>
</dbReference>
<feature type="compositionally biased region" description="Low complexity" evidence="10">
    <location>
        <begin position="234"/>
        <end position="283"/>
    </location>
</feature>
<feature type="compositionally biased region" description="Acidic residues" evidence="10">
    <location>
        <begin position="72"/>
        <end position="81"/>
    </location>
</feature>
<comment type="caution">
    <text evidence="12">The sequence shown here is derived from an EMBL/GenBank/DDBJ whole genome shotgun (WGS) entry which is preliminary data.</text>
</comment>
<evidence type="ECO:0000313" key="12">
    <source>
        <dbReference type="EMBL" id="MEJ8572607.1"/>
    </source>
</evidence>
<feature type="domain" description="TonB C-terminal" evidence="11">
    <location>
        <begin position="289"/>
        <end position="379"/>
    </location>
</feature>
<dbReference type="Pfam" id="PF13103">
    <property type="entry name" value="TonB_2"/>
    <property type="match status" value="1"/>
</dbReference>
<evidence type="ECO:0000256" key="7">
    <source>
        <dbReference type="ARBA" id="ARBA00022927"/>
    </source>
</evidence>
<name>A0AAW9RG42_9HYPH</name>
<dbReference type="Gene3D" id="3.30.1150.10">
    <property type="match status" value="1"/>
</dbReference>
<organism evidence="12 13">
    <name type="scientific">Microbaculum marinum</name>
    <dbReference type="NCBI Taxonomy" id="1764581"/>
    <lineage>
        <taxon>Bacteria</taxon>
        <taxon>Pseudomonadati</taxon>
        <taxon>Pseudomonadota</taxon>
        <taxon>Alphaproteobacteria</taxon>
        <taxon>Hyphomicrobiales</taxon>
        <taxon>Tepidamorphaceae</taxon>
        <taxon>Microbaculum</taxon>
    </lineage>
</organism>
<dbReference type="GO" id="GO:0055085">
    <property type="term" value="P:transmembrane transport"/>
    <property type="evidence" value="ECO:0007669"/>
    <property type="project" value="InterPro"/>
</dbReference>
<feature type="region of interest" description="Disordered" evidence="10">
    <location>
        <begin position="58"/>
        <end position="92"/>
    </location>
</feature>
<evidence type="ECO:0000256" key="8">
    <source>
        <dbReference type="ARBA" id="ARBA00022989"/>
    </source>
</evidence>
<dbReference type="PANTHER" id="PTHR33446">
    <property type="entry name" value="PROTEIN TONB-RELATED"/>
    <property type="match status" value="1"/>
</dbReference>
<evidence type="ECO:0000256" key="3">
    <source>
        <dbReference type="ARBA" id="ARBA00022448"/>
    </source>
</evidence>
<keyword evidence="7" id="KW-0653">Protein transport</keyword>
<evidence type="ECO:0000313" key="13">
    <source>
        <dbReference type="Proteomes" id="UP001378188"/>
    </source>
</evidence>
<keyword evidence="8" id="KW-1133">Transmembrane helix</keyword>
<evidence type="ECO:0000256" key="2">
    <source>
        <dbReference type="ARBA" id="ARBA00006555"/>
    </source>
</evidence>
<feature type="region of interest" description="Disordered" evidence="10">
    <location>
        <begin position="125"/>
        <end position="184"/>
    </location>
</feature>
<dbReference type="SUPFAM" id="SSF74653">
    <property type="entry name" value="TolA/TonB C-terminal domain"/>
    <property type="match status" value="1"/>
</dbReference>
<evidence type="ECO:0000259" key="11">
    <source>
        <dbReference type="PROSITE" id="PS52015"/>
    </source>
</evidence>
<proteinExistence type="inferred from homology"/>
<dbReference type="InterPro" id="IPR006260">
    <property type="entry name" value="TonB/TolA_C"/>
</dbReference>
<dbReference type="EMBL" id="JAZHOF010000005">
    <property type="protein sequence ID" value="MEJ8572607.1"/>
    <property type="molecule type" value="Genomic_DNA"/>
</dbReference>
<feature type="compositionally biased region" description="Low complexity" evidence="10">
    <location>
        <begin position="125"/>
        <end position="154"/>
    </location>
</feature>
<evidence type="ECO:0000256" key="4">
    <source>
        <dbReference type="ARBA" id="ARBA00022475"/>
    </source>
</evidence>